<proteinExistence type="predicted"/>
<evidence type="ECO:0000313" key="2">
    <source>
        <dbReference type="EMBL" id="MFC4854757.1"/>
    </source>
</evidence>
<dbReference type="EMBL" id="JBHSIS010000006">
    <property type="protein sequence ID" value="MFC4854757.1"/>
    <property type="molecule type" value="Genomic_DNA"/>
</dbReference>
<dbReference type="Proteomes" id="UP001595859">
    <property type="component" value="Unassembled WGS sequence"/>
</dbReference>
<accession>A0ABV9S0H4</accession>
<reference evidence="3" key="1">
    <citation type="journal article" date="2019" name="Int. J. Syst. Evol. Microbiol.">
        <title>The Global Catalogue of Microorganisms (GCM) 10K type strain sequencing project: providing services to taxonomists for standard genome sequencing and annotation.</title>
        <authorList>
            <consortium name="The Broad Institute Genomics Platform"/>
            <consortium name="The Broad Institute Genome Sequencing Center for Infectious Disease"/>
            <person name="Wu L."/>
            <person name="Ma J."/>
        </authorList>
    </citation>
    <scope>NUCLEOTIDE SEQUENCE [LARGE SCALE GENOMIC DNA]</scope>
    <source>
        <strain evidence="3">ZS-22-S1</strain>
    </source>
</reference>
<name>A0ABV9S0H4_9PSEU</name>
<dbReference type="InterPro" id="IPR024520">
    <property type="entry name" value="DUF3558"/>
</dbReference>
<evidence type="ECO:0000313" key="3">
    <source>
        <dbReference type="Proteomes" id="UP001595859"/>
    </source>
</evidence>
<dbReference type="Pfam" id="PF12079">
    <property type="entry name" value="DUF3558"/>
    <property type="match status" value="1"/>
</dbReference>
<protein>
    <submittedName>
        <fullName evidence="2">DUF3558 domain-containing protein</fullName>
    </submittedName>
</protein>
<comment type="caution">
    <text evidence="2">The sequence shown here is derived from an EMBL/GenBank/DDBJ whole genome shotgun (WGS) entry which is preliminary data.</text>
</comment>
<evidence type="ECO:0000256" key="1">
    <source>
        <dbReference type="SAM" id="MobiDB-lite"/>
    </source>
</evidence>
<sequence>MVIAAGCTTMSPGEAIPATTVDTSTSDLPPPTSGDGEDLPFAGAPKVEDPLDTTRFQQDPCRTLTADQTRELNLPPTGEPEKGRPLGNACVWFNPETWAEAEVHFADQDPRGLSALYNVKDRYAYFDELPPIDGYPAIAVGALDDRDIGHCTVVVGVSDEVTFDVPVKLSEANVGKKDPCEAAAGVAAMALATMKG</sequence>
<dbReference type="RefSeq" id="WP_378056684.1">
    <property type="nucleotide sequence ID" value="NZ_JBHSIS010000006.1"/>
</dbReference>
<organism evidence="2 3">
    <name type="scientific">Actinophytocola glycyrrhizae</name>
    <dbReference type="NCBI Taxonomy" id="2044873"/>
    <lineage>
        <taxon>Bacteria</taxon>
        <taxon>Bacillati</taxon>
        <taxon>Actinomycetota</taxon>
        <taxon>Actinomycetes</taxon>
        <taxon>Pseudonocardiales</taxon>
        <taxon>Pseudonocardiaceae</taxon>
    </lineage>
</organism>
<keyword evidence="3" id="KW-1185">Reference proteome</keyword>
<feature type="region of interest" description="Disordered" evidence="1">
    <location>
        <begin position="1"/>
        <end position="57"/>
    </location>
</feature>
<gene>
    <name evidence="2" type="ORF">ACFPCV_14710</name>
</gene>